<proteinExistence type="predicted"/>
<dbReference type="PANTHER" id="PTHR34595">
    <property type="entry name" value="BLR5612 PROTEIN"/>
    <property type="match status" value="1"/>
</dbReference>
<evidence type="ECO:0000313" key="3">
    <source>
        <dbReference type="Proteomes" id="UP000317243"/>
    </source>
</evidence>
<sequence length="328" mass="37857">MLSRVAEAIYWMARYVERAENLARFVDVTLNMTLDQPIGIQQQWEPLVLATGDEKYFHEHYPHASAETVMQFLVFDREYPNSILSSLRFARENARSVRESVSSEMWEQLNAFYHRVKDAESKFATIDSPSDFLCSVKEGSHLFNGIADATMSHDLGWHFANLGRVIERADKTSRLLDVKYFTLLPTLSDVGTPTDDLQWADVLRSVSGFQSYRRRYHGITVERIIEFLILDRTFPRTINYCVREADASLHAISGTQMGTSRNSAERLFGQLRAELDYRQVESIREIGLHEYIDSLQVRLNEASAAIHDTFFAIRPVEEPWTGQFQSQR</sequence>
<feature type="domain" description="DUF403" evidence="1">
    <location>
        <begin position="1"/>
        <end position="311"/>
    </location>
</feature>
<comment type="caution">
    <text evidence="2">The sequence shown here is derived from an EMBL/GenBank/DDBJ whole genome shotgun (WGS) entry which is preliminary data.</text>
</comment>
<dbReference type="OrthoDB" id="9803532at2"/>
<dbReference type="InterPro" id="IPR007296">
    <property type="entry name" value="DUF403"/>
</dbReference>
<protein>
    <recommendedName>
        <fullName evidence="1">DUF403 domain-containing protein</fullName>
    </recommendedName>
</protein>
<dbReference type="InterPro" id="IPR051680">
    <property type="entry name" value="ATP-dep_Glu-Cys_Ligase-2"/>
</dbReference>
<dbReference type="Proteomes" id="UP000317243">
    <property type="component" value="Unassembled WGS sequence"/>
</dbReference>
<evidence type="ECO:0000259" key="1">
    <source>
        <dbReference type="Pfam" id="PF04168"/>
    </source>
</evidence>
<dbReference type="RefSeq" id="WP_146509254.1">
    <property type="nucleotide sequence ID" value="NZ_SIHI01000001.1"/>
</dbReference>
<organism evidence="2 3">
    <name type="scientific">Thalassoglobus neptunius</name>
    <dbReference type="NCBI Taxonomy" id="1938619"/>
    <lineage>
        <taxon>Bacteria</taxon>
        <taxon>Pseudomonadati</taxon>
        <taxon>Planctomycetota</taxon>
        <taxon>Planctomycetia</taxon>
        <taxon>Planctomycetales</taxon>
        <taxon>Planctomycetaceae</taxon>
        <taxon>Thalassoglobus</taxon>
    </lineage>
</organism>
<evidence type="ECO:0000313" key="2">
    <source>
        <dbReference type="EMBL" id="TWT58692.1"/>
    </source>
</evidence>
<name>A0A5C5XA05_9PLAN</name>
<dbReference type="AlphaFoldDB" id="A0A5C5XA05"/>
<reference evidence="2 3" key="1">
    <citation type="submission" date="2019-02" db="EMBL/GenBank/DDBJ databases">
        <title>Deep-cultivation of Planctomycetes and their phenomic and genomic characterization uncovers novel biology.</title>
        <authorList>
            <person name="Wiegand S."/>
            <person name="Jogler M."/>
            <person name="Boedeker C."/>
            <person name="Pinto D."/>
            <person name="Vollmers J."/>
            <person name="Rivas-Marin E."/>
            <person name="Kohn T."/>
            <person name="Peeters S.H."/>
            <person name="Heuer A."/>
            <person name="Rast P."/>
            <person name="Oberbeckmann S."/>
            <person name="Bunk B."/>
            <person name="Jeske O."/>
            <person name="Meyerdierks A."/>
            <person name="Storesund J.E."/>
            <person name="Kallscheuer N."/>
            <person name="Luecker S."/>
            <person name="Lage O.M."/>
            <person name="Pohl T."/>
            <person name="Merkel B.J."/>
            <person name="Hornburger P."/>
            <person name="Mueller R.-W."/>
            <person name="Bruemmer F."/>
            <person name="Labrenz M."/>
            <person name="Spormann A.M."/>
            <person name="Op Den Camp H."/>
            <person name="Overmann J."/>
            <person name="Amann R."/>
            <person name="Jetten M.S.M."/>
            <person name="Mascher T."/>
            <person name="Medema M.H."/>
            <person name="Devos D.P."/>
            <person name="Kaster A.-K."/>
            <person name="Ovreas L."/>
            <person name="Rohde M."/>
            <person name="Galperin M.Y."/>
            <person name="Jogler C."/>
        </authorList>
    </citation>
    <scope>NUCLEOTIDE SEQUENCE [LARGE SCALE GENOMIC DNA]</scope>
    <source>
        <strain evidence="2 3">KOR42</strain>
    </source>
</reference>
<gene>
    <name evidence="2" type="ORF">KOR42_20740</name>
</gene>
<accession>A0A5C5XA05</accession>
<dbReference type="Pfam" id="PF04168">
    <property type="entry name" value="Alpha-E"/>
    <property type="match status" value="1"/>
</dbReference>
<dbReference type="EMBL" id="SIHI01000001">
    <property type="protein sequence ID" value="TWT58692.1"/>
    <property type="molecule type" value="Genomic_DNA"/>
</dbReference>
<keyword evidence="3" id="KW-1185">Reference proteome</keyword>
<dbReference type="PANTHER" id="PTHR34595:SF7">
    <property type="entry name" value="SLL1039 PROTEIN"/>
    <property type="match status" value="1"/>
</dbReference>